<dbReference type="OrthoDB" id="9830958at2"/>
<dbReference type="KEGG" id="sgs:AVL59_23610"/>
<dbReference type="Proteomes" id="UP001519309">
    <property type="component" value="Unassembled WGS sequence"/>
</dbReference>
<protein>
    <recommendedName>
        <fullName evidence="6">Secreted protein</fullName>
    </recommendedName>
</protein>
<organism evidence="2 4">
    <name type="scientific">Streptomyces griseochromogenes</name>
    <dbReference type="NCBI Taxonomy" id="68214"/>
    <lineage>
        <taxon>Bacteria</taxon>
        <taxon>Bacillati</taxon>
        <taxon>Actinomycetota</taxon>
        <taxon>Actinomycetes</taxon>
        <taxon>Kitasatosporales</taxon>
        <taxon>Streptomycetaceae</taxon>
        <taxon>Streptomyces</taxon>
    </lineage>
</organism>
<feature type="signal peptide" evidence="1">
    <location>
        <begin position="1"/>
        <end position="35"/>
    </location>
</feature>
<dbReference type="RefSeq" id="WP_067307781.1">
    <property type="nucleotide sequence ID" value="NZ_CP016279.1"/>
</dbReference>
<evidence type="ECO:0000256" key="1">
    <source>
        <dbReference type="SAM" id="SignalP"/>
    </source>
</evidence>
<gene>
    <name evidence="2" type="ORF">AVL59_23610</name>
    <name evidence="3" type="ORF">J2Z21_008215</name>
</gene>
<evidence type="ECO:0000313" key="2">
    <source>
        <dbReference type="EMBL" id="ANP52148.1"/>
    </source>
</evidence>
<reference evidence="3 5" key="2">
    <citation type="submission" date="2021-03" db="EMBL/GenBank/DDBJ databases">
        <title>Genomic Encyclopedia of Type Strains, Phase IV (KMG-IV): sequencing the most valuable type-strain genomes for metagenomic binning, comparative biology and taxonomic classification.</title>
        <authorList>
            <person name="Goeker M."/>
        </authorList>
    </citation>
    <scope>NUCLEOTIDE SEQUENCE [LARGE SCALE GENOMIC DNA]</scope>
    <source>
        <strain evidence="3 5">DSM 40499</strain>
    </source>
</reference>
<dbReference type="AlphaFoldDB" id="A0A1B1B001"/>
<proteinExistence type="predicted"/>
<sequence>MTNKFMSKRWALTAAKATAVAMALGATVGATGAAAADAASVSSVTPTHSVAAPAGSVLVKEVKTAQGTVDIYRDSAAGVRPFSASGCAGGSFEVCININGSGRFVYYIENSTHFPSAGTVNMEINGPSGVIAQTGNFYESGGWYSVVWNFDYNVTPGYYCATSFTYTSRQGACETVS</sequence>
<evidence type="ECO:0008006" key="6">
    <source>
        <dbReference type="Google" id="ProtNLM"/>
    </source>
</evidence>
<dbReference type="PROSITE" id="PS51318">
    <property type="entry name" value="TAT"/>
    <property type="match status" value="1"/>
</dbReference>
<evidence type="ECO:0000313" key="5">
    <source>
        <dbReference type="Proteomes" id="UP001519309"/>
    </source>
</evidence>
<dbReference type="EMBL" id="CP016279">
    <property type="protein sequence ID" value="ANP52148.1"/>
    <property type="molecule type" value="Genomic_DNA"/>
</dbReference>
<name>A0A1B1B001_9ACTN</name>
<dbReference type="EMBL" id="JAGGLP010000027">
    <property type="protein sequence ID" value="MBP2055202.1"/>
    <property type="molecule type" value="Genomic_DNA"/>
</dbReference>
<evidence type="ECO:0000313" key="3">
    <source>
        <dbReference type="EMBL" id="MBP2055202.1"/>
    </source>
</evidence>
<keyword evidence="5" id="KW-1185">Reference proteome</keyword>
<accession>A0A1B1B001</accession>
<dbReference type="Proteomes" id="UP000092659">
    <property type="component" value="Chromosome"/>
</dbReference>
<reference evidence="2 4" key="1">
    <citation type="submission" date="2016-06" db="EMBL/GenBank/DDBJ databases">
        <title>Complete genome sequence of Streptomyces griseochromogenes ATCC 14511, the Blasticidin S producer.</title>
        <authorList>
            <person name="Wu L."/>
        </authorList>
    </citation>
    <scope>NUCLEOTIDE SEQUENCE [LARGE SCALE GENOMIC DNA]</scope>
    <source>
        <strain evidence="2 4">ATCC 14511</strain>
    </source>
</reference>
<evidence type="ECO:0000313" key="4">
    <source>
        <dbReference type="Proteomes" id="UP000092659"/>
    </source>
</evidence>
<dbReference type="InterPro" id="IPR006311">
    <property type="entry name" value="TAT_signal"/>
</dbReference>
<keyword evidence="1" id="KW-0732">Signal</keyword>
<feature type="chain" id="PRO_5008519370" description="Secreted protein" evidence="1">
    <location>
        <begin position="36"/>
        <end position="177"/>
    </location>
</feature>